<reference evidence="2" key="1">
    <citation type="submission" date="2011-03" db="EMBL/GenBank/DDBJ databases">
        <authorList>
            <person name="Voget S."/>
            <person name="Streit W.R."/>
            <person name="Jaeger K.E."/>
            <person name="Daniel R."/>
        </authorList>
    </citation>
    <scope>NUCLEOTIDE SEQUENCE [LARGE SCALE GENOMIC DNA]</scope>
    <source>
        <strain evidence="2">PG1</strain>
    </source>
</reference>
<gene>
    <name evidence="1" type="ORF">BGL_1c25200</name>
</gene>
<dbReference type="EMBL" id="CP002580">
    <property type="protein sequence ID" value="AJK47010.1"/>
    <property type="molecule type" value="Genomic_DNA"/>
</dbReference>
<protein>
    <recommendedName>
        <fullName evidence="3">ATP--cob(I)alamin adenosyltransferase</fullName>
    </recommendedName>
</protein>
<keyword evidence="2" id="KW-1185">Reference proteome</keyword>
<reference evidence="1 2" key="2">
    <citation type="journal article" date="2016" name="Appl. Microbiol. Biotechnol.">
        <title>Mutations improving production and secretion of extracellular lipase by Burkholderia glumae PG1.</title>
        <authorList>
            <person name="Knapp A."/>
            <person name="Voget S."/>
            <person name="Gao R."/>
            <person name="Zaburannyi N."/>
            <person name="Krysciak D."/>
            <person name="Breuer M."/>
            <person name="Hauer B."/>
            <person name="Streit W.R."/>
            <person name="Muller R."/>
            <person name="Daniel R."/>
            <person name="Jaeger K.E."/>
        </authorList>
    </citation>
    <scope>NUCLEOTIDE SEQUENCE [LARGE SCALE GENOMIC DNA]</scope>
    <source>
        <strain evidence="1 2">PG1</strain>
    </source>
</reference>
<dbReference type="RefSeq" id="WP_042625405.1">
    <property type="nucleotide sequence ID" value="NZ_CP002580.1"/>
</dbReference>
<sequence>MLSQPTPSVFDVTEFPFVVVRNEAIVSGYAPRWIDNMQMLLRIGTPFVMIFPAGRPEETHEDRKQRGLWLKENRDALAAVCRALITIEPDASERAAAQATAPGIEKAFGVPVDVVASPDEARQVALRRMTETV</sequence>
<organism evidence="1 2">
    <name type="scientific">Burkholderia plantarii</name>
    <dbReference type="NCBI Taxonomy" id="41899"/>
    <lineage>
        <taxon>Bacteria</taxon>
        <taxon>Pseudomonadati</taxon>
        <taxon>Pseudomonadota</taxon>
        <taxon>Betaproteobacteria</taxon>
        <taxon>Burkholderiales</taxon>
        <taxon>Burkholderiaceae</taxon>
        <taxon>Burkholderia</taxon>
    </lineage>
</organism>
<dbReference type="OrthoDB" id="8941979at2"/>
<proteinExistence type="predicted"/>
<dbReference type="HOGENOM" id="CLU_135506_1_0_4"/>
<dbReference type="AlphaFoldDB" id="A0A0B6S106"/>
<dbReference type="KEGG" id="bgp:BGL_1c25200"/>
<dbReference type="Proteomes" id="UP000031838">
    <property type="component" value="Chromosome 1"/>
</dbReference>
<accession>A0A0B6S106</accession>
<evidence type="ECO:0000313" key="2">
    <source>
        <dbReference type="Proteomes" id="UP000031838"/>
    </source>
</evidence>
<evidence type="ECO:0008006" key="3">
    <source>
        <dbReference type="Google" id="ProtNLM"/>
    </source>
</evidence>
<name>A0A0B6S106_BURPL</name>
<evidence type="ECO:0000313" key="1">
    <source>
        <dbReference type="EMBL" id="AJK47010.1"/>
    </source>
</evidence>